<accession>A0A1Y2EGJ7</accession>
<comment type="function">
    <text evidence="12 13">Ethanolamine phosphate transferase involved in glycosylphosphatidylinositol-anchor biosynthesis. Transfers ethanolamine phosphate to the first alpha-1,4-linked mannose of the glycosylphosphatidylinositol precursor of GPI-anchor.</text>
</comment>
<feature type="domain" description="GPI ethanolamine phosphate transferase 1 C-terminal" evidence="14">
    <location>
        <begin position="391"/>
        <end position="894"/>
    </location>
</feature>
<evidence type="ECO:0000256" key="3">
    <source>
        <dbReference type="ARBA" id="ARBA00008400"/>
    </source>
</evidence>
<dbReference type="Proteomes" id="UP000193920">
    <property type="component" value="Unassembled WGS sequence"/>
</dbReference>
<evidence type="ECO:0000256" key="12">
    <source>
        <dbReference type="ARBA" id="ARBA00024850"/>
    </source>
</evidence>
<dbReference type="EMBL" id="MCOG01000042">
    <property type="protein sequence ID" value="ORY70700.1"/>
    <property type="molecule type" value="Genomic_DNA"/>
</dbReference>
<comment type="pathway">
    <text evidence="2 13">Glycolipid biosynthesis; glycosylphosphatidylinositol-anchor biosynthesis.</text>
</comment>
<dbReference type="EC" id="2.-.-.-" evidence="13"/>
<feature type="transmembrane region" description="Helical" evidence="13">
    <location>
        <begin position="548"/>
        <end position="567"/>
    </location>
</feature>
<evidence type="ECO:0000256" key="6">
    <source>
        <dbReference type="ARBA" id="ARBA00022679"/>
    </source>
</evidence>
<dbReference type="GO" id="GO:0006506">
    <property type="term" value="P:GPI anchor biosynthetic process"/>
    <property type="evidence" value="ECO:0007669"/>
    <property type="project" value="UniProtKB-UniPathway"/>
</dbReference>
<evidence type="ECO:0000256" key="7">
    <source>
        <dbReference type="ARBA" id="ARBA00022692"/>
    </source>
</evidence>
<evidence type="ECO:0000313" key="16">
    <source>
        <dbReference type="Proteomes" id="UP000193920"/>
    </source>
</evidence>
<dbReference type="InterPro" id="IPR017852">
    <property type="entry name" value="GPI_EtnP_transferase_1_C"/>
</dbReference>
<evidence type="ECO:0000256" key="1">
    <source>
        <dbReference type="ARBA" id="ARBA00004477"/>
    </source>
</evidence>
<dbReference type="GO" id="GO:0051377">
    <property type="term" value="F:mannose-ethanolamine phosphotransferase activity"/>
    <property type="evidence" value="ECO:0007669"/>
    <property type="project" value="UniProtKB-UniRule"/>
</dbReference>
<keyword evidence="8 13" id="KW-0256">Endoplasmic reticulum</keyword>
<feature type="transmembrane region" description="Helical" evidence="13">
    <location>
        <begin position="436"/>
        <end position="457"/>
    </location>
</feature>
<keyword evidence="7 13" id="KW-0812">Transmembrane</keyword>
<feature type="transmembrane region" description="Helical" evidence="13">
    <location>
        <begin position="400"/>
        <end position="424"/>
    </location>
</feature>
<organism evidence="15 16">
    <name type="scientific">Neocallimastix californiae</name>
    <dbReference type="NCBI Taxonomy" id="1754190"/>
    <lineage>
        <taxon>Eukaryota</taxon>
        <taxon>Fungi</taxon>
        <taxon>Fungi incertae sedis</taxon>
        <taxon>Chytridiomycota</taxon>
        <taxon>Chytridiomycota incertae sedis</taxon>
        <taxon>Neocallimastigomycetes</taxon>
        <taxon>Neocallimastigales</taxon>
        <taxon>Neocallimastigaceae</taxon>
        <taxon>Neocallimastix</taxon>
    </lineage>
</organism>
<evidence type="ECO:0000256" key="5">
    <source>
        <dbReference type="ARBA" id="ARBA00022502"/>
    </source>
</evidence>
<dbReference type="OrthoDB" id="2748310at2759"/>
<dbReference type="InterPro" id="IPR037671">
    <property type="entry name" value="PIGN_N"/>
</dbReference>
<dbReference type="STRING" id="1754190.A0A1Y2EGJ7"/>
<feature type="transmembrane region" description="Helical" evidence="13">
    <location>
        <begin position="573"/>
        <end position="594"/>
    </location>
</feature>
<feature type="transmembrane region" description="Helical" evidence="13">
    <location>
        <begin position="834"/>
        <end position="855"/>
    </location>
</feature>
<feature type="transmembrane region" description="Helical" evidence="13">
    <location>
        <begin position="867"/>
        <end position="889"/>
    </location>
</feature>
<feature type="transmembrane region" description="Helical" evidence="13">
    <location>
        <begin position="647"/>
        <end position="665"/>
    </location>
</feature>
<dbReference type="InterPro" id="IPR002591">
    <property type="entry name" value="Phosphodiest/P_Trfase"/>
</dbReference>
<feature type="transmembrane region" description="Helical" evidence="13">
    <location>
        <begin position="499"/>
        <end position="516"/>
    </location>
</feature>
<evidence type="ECO:0000256" key="8">
    <source>
        <dbReference type="ARBA" id="ARBA00022824"/>
    </source>
</evidence>
<proteinExistence type="inferred from homology"/>
<comment type="similarity">
    <text evidence="3 13">Belongs to the PIGG/PIGN/PIGO family. PIGN subfamily.</text>
</comment>
<evidence type="ECO:0000256" key="4">
    <source>
        <dbReference type="ARBA" id="ARBA00020831"/>
    </source>
</evidence>
<dbReference type="InterPro" id="IPR017850">
    <property type="entry name" value="Alkaline_phosphatase_core_sf"/>
</dbReference>
<feature type="transmembrane region" description="Helical" evidence="13">
    <location>
        <begin position="463"/>
        <end position="479"/>
    </location>
</feature>
<name>A0A1Y2EGJ7_9FUNG</name>
<reference evidence="15 16" key="1">
    <citation type="submission" date="2016-08" db="EMBL/GenBank/DDBJ databases">
        <title>A Parts List for Fungal Cellulosomes Revealed by Comparative Genomics.</title>
        <authorList>
            <consortium name="DOE Joint Genome Institute"/>
            <person name="Haitjema C.H."/>
            <person name="Gilmore S.P."/>
            <person name="Henske J.K."/>
            <person name="Solomon K.V."/>
            <person name="De Groot R."/>
            <person name="Kuo A."/>
            <person name="Mondo S.J."/>
            <person name="Salamov A.A."/>
            <person name="Labutti K."/>
            <person name="Zhao Z."/>
            <person name="Chiniquy J."/>
            <person name="Barry K."/>
            <person name="Brewer H.M."/>
            <person name="Purvine S.O."/>
            <person name="Wright A.T."/>
            <person name="Boxma B."/>
            <person name="Van Alen T."/>
            <person name="Hackstein J.H."/>
            <person name="Baker S.E."/>
            <person name="Grigoriev I.V."/>
            <person name="O'Malley M.A."/>
        </authorList>
    </citation>
    <scope>NUCLEOTIDE SEQUENCE [LARGE SCALE GENOMIC DNA]</scope>
    <source>
        <strain evidence="15 16">G1</strain>
    </source>
</reference>
<dbReference type="UniPathway" id="UPA00196"/>
<dbReference type="CDD" id="cd16020">
    <property type="entry name" value="GPI_EPT_1"/>
    <property type="match status" value="1"/>
</dbReference>
<gene>
    <name evidence="15" type="ORF">LY90DRAFT_700153</name>
</gene>
<keyword evidence="16" id="KW-1185">Reference proteome</keyword>
<evidence type="ECO:0000259" key="14">
    <source>
        <dbReference type="Pfam" id="PF04987"/>
    </source>
</evidence>
<dbReference type="GO" id="GO:0000324">
    <property type="term" value="C:fungal-type vacuole"/>
    <property type="evidence" value="ECO:0007669"/>
    <property type="project" value="EnsemblFungi"/>
</dbReference>
<keyword evidence="10 13" id="KW-0472">Membrane</keyword>
<comment type="caution">
    <text evidence="15">The sequence shown here is derived from an EMBL/GenBank/DDBJ whole genome shotgun (WGS) entry which is preliminary data.</text>
</comment>
<dbReference type="Pfam" id="PF01663">
    <property type="entry name" value="Phosphodiest"/>
    <property type="match status" value="1"/>
</dbReference>
<keyword evidence="5 13" id="KW-0337">GPI-anchor biosynthesis</keyword>
<evidence type="ECO:0000256" key="13">
    <source>
        <dbReference type="RuleBase" id="RU367138"/>
    </source>
</evidence>
<keyword evidence="9 13" id="KW-1133">Transmembrane helix</keyword>
<feature type="transmembrane region" description="Helical" evidence="13">
    <location>
        <begin position="901"/>
        <end position="925"/>
    </location>
</feature>
<dbReference type="GO" id="GO:0005789">
    <property type="term" value="C:endoplasmic reticulum membrane"/>
    <property type="evidence" value="ECO:0007669"/>
    <property type="project" value="UniProtKB-SubCell"/>
</dbReference>
<dbReference type="PANTHER" id="PTHR12250">
    <property type="entry name" value="PHOSPHATIDYLINOSITOL GLYCAN, CLASS N"/>
    <property type="match status" value="1"/>
</dbReference>
<sequence>MEPIHINVTPAAKRVVVISGDGLRGDRTFENQMIHTPYLKTKVFNEGTWGISHTRVPTETRPCHLAMLGGVYEDPSAVTKQWRMSDFNFDTVFNESSYSLGFGAPDIIGILQRSISSEKFESYYFNNKLEDFSKDGTASDIWVRDQVISFFDGAKTDASRNEKLRRDKVVFFYHFNGLDTTGHAFLPQSEKYAENIELVDSLVKEVVEKMEDFYGHDNQTAYIFTGDHGMSPAGNHGDGETVVTSTPFIAWGAGIQKPIKKYKSGHDDFSKDWGLDEYQRVDIEQADITPLVAALNGINFPINSVGLLPVNYLGTSENYKSEAVFTNAKQLLNIYLKKVEIKKEQVFYFKPYPPLSEYEQILTKIETLIKEGNHEAAQEESIKLQHTSLDAIRYMQHYDWSYLMTVVILGYTGSIIYSLTFTIKTYCFQKKKKVQILGNNSIVLVCIVFGLISLYLYINQSPMHYYIYSFFPVFFLILGLKEKEELKYFFNNFIKTKSFYFIGYVIGIELLVYAFFHRSIFTIGYAFLGLGVPFILNKRLIKEHRVFIICWALTCCCTGIFSLLNPNKTENMVILWLGGIMMFCVSVAFIIYFNKHPDSEASKATHYNRIILLLLETINIFISLIIITNTSKNLKEENGLPSLNKNISWTIFLVSFLLPLIYGTFVKQPFMYRCVFIFIGMATPYIILSLSYEMAFYFFIGIVSILWIKLEQLNYLYNQEDIGLPVSHSKYTLIKDRLEIDDIEMDNRGNDDEMGSGENINISLSEENEILDSNEENENVQKSAEHRILVPDDLRISLIFYFLLTSAFFGTGNIASIASFSLQSVYRLITLYEPFTMAFLLILKIFIPFILPSICSSIICRIVDLPVFSIFALTTSLTDLGTINFFLHVRDEGSWLDIGVSISHFVIANCIQIFSVVLYCLTYFLSRKAKV</sequence>
<dbReference type="SUPFAM" id="SSF53649">
    <property type="entry name" value="Alkaline phosphatase-like"/>
    <property type="match status" value="1"/>
</dbReference>
<dbReference type="GO" id="GO:0009277">
    <property type="term" value="C:fungal-type cell wall"/>
    <property type="evidence" value="ECO:0007669"/>
    <property type="project" value="EnsemblFungi"/>
</dbReference>
<comment type="subcellular location">
    <subcellularLocation>
        <location evidence="1 13">Endoplasmic reticulum membrane</location>
        <topology evidence="1 13">Multi-pass membrane protein</topology>
    </subcellularLocation>
</comment>
<feature type="transmembrane region" description="Helical" evidence="13">
    <location>
        <begin position="798"/>
        <end position="822"/>
    </location>
</feature>
<dbReference type="PANTHER" id="PTHR12250:SF0">
    <property type="entry name" value="GPI ETHANOLAMINE PHOSPHATE TRANSFERASE 1"/>
    <property type="match status" value="1"/>
</dbReference>
<feature type="transmembrane region" description="Helical" evidence="13">
    <location>
        <begin position="606"/>
        <end position="627"/>
    </location>
</feature>
<evidence type="ECO:0000256" key="9">
    <source>
        <dbReference type="ARBA" id="ARBA00022989"/>
    </source>
</evidence>
<dbReference type="GO" id="GO:0015867">
    <property type="term" value="P:ATP transport"/>
    <property type="evidence" value="ECO:0007669"/>
    <property type="project" value="EnsemblFungi"/>
</dbReference>
<dbReference type="InterPro" id="IPR007070">
    <property type="entry name" value="GPI_EtnP_transferase_1"/>
</dbReference>
<dbReference type="Gene3D" id="3.40.720.10">
    <property type="entry name" value="Alkaline Phosphatase, subunit A"/>
    <property type="match status" value="1"/>
</dbReference>
<dbReference type="Pfam" id="PF04987">
    <property type="entry name" value="PigN"/>
    <property type="match status" value="1"/>
</dbReference>
<evidence type="ECO:0000256" key="11">
    <source>
        <dbReference type="ARBA" id="ARBA00023180"/>
    </source>
</evidence>
<keyword evidence="6 13" id="KW-0808">Transferase</keyword>
<keyword evidence="11" id="KW-0325">Glycoprotein</keyword>
<evidence type="ECO:0000256" key="2">
    <source>
        <dbReference type="ARBA" id="ARBA00004687"/>
    </source>
</evidence>
<feature type="transmembrane region" description="Helical" evidence="13">
    <location>
        <begin position="694"/>
        <end position="710"/>
    </location>
</feature>
<evidence type="ECO:0000313" key="15">
    <source>
        <dbReference type="EMBL" id="ORY70700.1"/>
    </source>
</evidence>
<protein>
    <recommendedName>
        <fullName evidence="4 13">GPI ethanolamine phosphate transferase 1</fullName>
        <ecNumber evidence="13">2.-.-.-</ecNumber>
    </recommendedName>
</protein>
<evidence type="ECO:0000256" key="10">
    <source>
        <dbReference type="ARBA" id="ARBA00023136"/>
    </source>
</evidence>
<dbReference type="AlphaFoldDB" id="A0A1Y2EGJ7"/>